<dbReference type="EMBL" id="QROF01000030">
    <property type="protein sequence ID" value="RHL01434.1"/>
    <property type="molecule type" value="Genomic_DNA"/>
</dbReference>
<dbReference type="Pfam" id="PF05257">
    <property type="entry name" value="CHAP"/>
    <property type="match status" value="1"/>
</dbReference>
<keyword evidence="2" id="KW-0472">Membrane</keyword>
<comment type="caution">
    <text evidence="4">The sequence shown here is derived from an EMBL/GenBank/DDBJ whole genome shotgun (WGS) entry which is preliminary data.</text>
</comment>
<proteinExistence type="predicted"/>
<accession>A0A415I1C1</accession>
<reference evidence="4 5" key="1">
    <citation type="submission" date="2018-08" db="EMBL/GenBank/DDBJ databases">
        <title>A genome reference for cultivated species of the human gut microbiota.</title>
        <authorList>
            <person name="Zou Y."/>
            <person name="Xue W."/>
            <person name="Luo G."/>
        </authorList>
    </citation>
    <scope>NUCLEOTIDE SEQUENCE [LARGE SCALE GENOMIC DNA]</scope>
    <source>
        <strain evidence="4 5">AF39-14AC</strain>
    </source>
</reference>
<feature type="region of interest" description="Disordered" evidence="1">
    <location>
        <begin position="437"/>
        <end position="457"/>
    </location>
</feature>
<dbReference type="InterPro" id="IPR038765">
    <property type="entry name" value="Papain-like_cys_pep_sf"/>
</dbReference>
<sequence>MRVITAQESKIRTTERTIKTGGTVIRHVSGFTASAAKKTGNAVKNFDVQFNGRYDEENRNNKTSEEKKPELQNVLAEESRALYGTLSRRQKKRYNKMYQKELSKKQWTSNIIKRNRNLRGHKTEKENILTVNSTETASKSASATAKTMVNKNVQTAAGTEVKSAGTAVKSAGTAVRTTTGALSGTATFGVTAAVTAAVDTAKNAAQAAVKVSQKMQQQTAQIQAEQTQQAKHETVAAVSDYSVSQAGENNNLIMLLMAAVICLTVILTSLTVTMQAAVDASGGQGDNNGTVCTQIVEAAQNELNDADKTVGGYRYKNWYGMDANWCAMFVSYCADKCGFIEKGIMPKTASVAASKQWYINNNLYHDAASGYVPKAGDIIIFGNGMSHTGIVTGYNPETKKLTTIEGNSGRSSTTPYHKGSHVKEHTYSITYPKIAGYGTPQYPQDDTAADAAGQENN</sequence>
<feature type="transmembrane region" description="Helical" evidence="2">
    <location>
        <begin position="252"/>
        <end position="272"/>
    </location>
</feature>
<evidence type="ECO:0000313" key="4">
    <source>
        <dbReference type="EMBL" id="RHL01434.1"/>
    </source>
</evidence>
<gene>
    <name evidence="4" type="ORF">DW038_15620</name>
</gene>
<dbReference type="RefSeq" id="WP_118372547.1">
    <property type="nucleotide sequence ID" value="NZ_QROF01000030.1"/>
</dbReference>
<keyword evidence="2" id="KW-0812">Transmembrane</keyword>
<dbReference type="AlphaFoldDB" id="A0A415I1C1"/>
<organism evidence="4 5">
    <name type="scientific">Agathobacter rectalis</name>
    <dbReference type="NCBI Taxonomy" id="39491"/>
    <lineage>
        <taxon>Bacteria</taxon>
        <taxon>Bacillati</taxon>
        <taxon>Bacillota</taxon>
        <taxon>Clostridia</taxon>
        <taxon>Lachnospirales</taxon>
        <taxon>Lachnospiraceae</taxon>
        <taxon>Agathobacter</taxon>
    </lineage>
</organism>
<dbReference type="InterPro" id="IPR007921">
    <property type="entry name" value="CHAP_dom"/>
</dbReference>
<evidence type="ECO:0000256" key="1">
    <source>
        <dbReference type="SAM" id="MobiDB-lite"/>
    </source>
</evidence>
<feature type="domain" description="Peptidase C51" evidence="3">
    <location>
        <begin position="318"/>
        <end position="407"/>
    </location>
</feature>
<evidence type="ECO:0000313" key="5">
    <source>
        <dbReference type="Proteomes" id="UP000286181"/>
    </source>
</evidence>
<evidence type="ECO:0000259" key="3">
    <source>
        <dbReference type="Pfam" id="PF05257"/>
    </source>
</evidence>
<evidence type="ECO:0000256" key="2">
    <source>
        <dbReference type="SAM" id="Phobius"/>
    </source>
</evidence>
<keyword evidence="2" id="KW-1133">Transmembrane helix</keyword>
<name>A0A415I1C1_9FIRM</name>
<dbReference type="Gene3D" id="3.90.1720.10">
    <property type="entry name" value="endopeptidase domain like (from Nostoc punctiforme)"/>
    <property type="match status" value="1"/>
</dbReference>
<dbReference type="Proteomes" id="UP000286181">
    <property type="component" value="Unassembled WGS sequence"/>
</dbReference>
<protein>
    <submittedName>
        <fullName evidence="4">CHAP domain-containing protein</fullName>
    </submittedName>
</protein>
<dbReference type="SUPFAM" id="SSF54001">
    <property type="entry name" value="Cysteine proteinases"/>
    <property type="match status" value="1"/>
</dbReference>